<dbReference type="InParanoid" id="A0A409YBL2"/>
<comment type="caution">
    <text evidence="2">The sequence shown here is derived from an EMBL/GenBank/DDBJ whole genome shotgun (WGS) entry which is preliminary data.</text>
</comment>
<dbReference type="EMBL" id="NHTK01001313">
    <property type="protein sequence ID" value="PPR00380.1"/>
    <property type="molecule type" value="Genomic_DNA"/>
</dbReference>
<gene>
    <name evidence="2" type="ORF">CVT24_004442</name>
</gene>
<keyword evidence="1" id="KW-0812">Transmembrane</keyword>
<evidence type="ECO:0000256" key="1">
    <source>
        <dbReference type="SAM" id="Phobius"/>
    </source>
</evidence>
<dbReference type="OrthoDB" id="3046318at2759"/>
<protein>
    <recommendedName>
        <fullName evidence="4">G-protein coupled receptors family 1 profile domain-containing protein</fullName>
    </recommendedName>
</protein>
<dbReference type="STRING" id="181874.A0A409YBL2"/>
<reference evidence="2 3" key="1">
    <citation type="journal article" date="2018" name="Evol. Lett.">
        <title>Horizontal gene cluster transfer increased hallucinogenic mushroom diversity.</title>
        <authorList>
            <person name="Reynolds H.T."/>
            <person name="Vijayakumar V."/>
            <person name="Gluck-Thaler E."/>
            <person name="Korotkin H.B."/>
            <person name="Matheny P.B."/>
            <person name="Slot J.C."/>
        </authorList>
    </citation>
    <scope>NUCLEOTIDE SEQUENCE [LARGE SCALE GENOMIC DNA]</scope>
    <source>
        <strain evidence="2 3">2629</strain>
    </source>
</reference>
<feature type="transmembrane region" description="Helical" evidence="1">
    <location>
        <begin position="130"/>
        <end position="152"/>
    </location>
</feature>
<dbReference type="AlphaFoldDB" id="A0A409YBL2"/>
<accession>A0A409YBL2</accession>
<feature type="transmembrane region" description="Helical" evidence="1">
    <location>
        <begin position="50"/>
        <end position="68"/>
    </location>
</feature>
<evidence type="ECO:0008006" key="4">
    <source>
        <dbReference type="Google" id="ProtNLM"/>
    </source>
</evidence>
<evidence type="ECO:0000313" key="2">
    <source>
        <dbReference type="EMBL" id="PPR00380.1"/>
    </source>
</evidence>
<feature type="transmembrane region" description="Helical" evidence="1">
    <location>
        <begin position="20"/>
        <end position="41"/>
    </location>
</feature>
<keyword evidence="3" id="KW-1185">Reference proteome</keyword>
<evidence type="ECO:0000313" key="3">
    <source>
        <dbReference type="Proteomes" id="UP000284842"/>
    </source>
</evidence>
<dbReference type="Proteomes" id="UP000284842">
    <property type="component" value="Unassembled WGS sequence"/>
</dbReference>
<proteinExistence type="predicted"/>
<keyword evidence="1" id="KW-0472">Membrane</keyword>
<name>A0A409YBL2_9AGAR</name>
<feature type="transmembrane region" description="Helical" evidence="1">
    <location>
        <begin position="176"/>
        <end position="201"/>
    </location>
</feature>
<keyword evidence="1" id="KW-1133">Transmembrane helix</keyword>
<organism evidence="2 3">
    <name type="scientific">Panaeolus cyanescens</name>
    <dbReference type="NCBI Taxonomy" id="181874"/>
    <lineage>
        <taxon>Eukaryota</taxon>
        <taxon>Fungi</taxon>
        <taxon>Dikarya</taxon>
        <taxon>Basidiomycota</taxon>
        <taxon>Agaricomycotina</taxon>
        <taxon>Agaricomycetes</taxon>
        <taxon>Agaricomycetidae</taxon>
        <taxon>Agaricales</taxon>
        <taxon>Agaricineae</taxon>
        <taxon>Galeropsidaceae</taxon>
        <taxon>Panaeolus</taxon>
    </lineage>
</organism>
<sequence>MPELDGVKWADLNYVRPIYLTMHILGGLVCLPVLIATFLLAKNINKRQPAFINFCITWCIYSCVYVLLGHNGKPITPALCYAQTAFILGAPPMTAVSTTLVIFKIWWTFRTAQNTAFRQRRRWLKVLSKVLLLAAPYLTFIAFVLISIGLQIKYPKSFDERNGIYCTGYGVKERQWLVPLFCVVSIILMILFQGLLIIRYINNRKRLVRSFPLLDKSTSRSLVIRVALFNLYMADGSGVSSREPISLAVHGPGRFASRLLPMFRDSEGHFDDLENLTRSHFTSQRKHWSQYDDWISPTKCPGITNGFLSPKVWESSRLRLTRGQSI</sequence>
<feature type="transmembrane region" description="Helical" evidence="1">
    <location>
        <begin position="88"/>
        <end position="109"/>
    </location>
</feature>